<feature type="transmembrane region" description="Helical" evidence="2">
    <location>
        <begin position="1006"/>
        <end position="1025"/>
    </location>
</feature>
<evidence type="ECO:0000313" key="4">
    <source>
        <dbReference type="EMBL" id="EJF54569.1"/>
    </source>
</evidence>
<dbReference type="PANTHER" id="PTHR10098">
    <property type="entry name" value="RAPSYN-RELATED"/>
    <property type="match status" value="1"/>
</dbReference>
<dbReference type="AlphaFoldDB" id="J0P3Y7"/>
<protein>
    <recommendedName>
        <fullName evidence="3">CHAT domain-containing protein</fullName>
    </recommendedName>
</protein>
<proteinExistence type="predicted"/>
<dbReference type="Pfam" id="PF12770">
    <property type="entry name" value="CHAT"/>
    <property type="match status" value="1"/>
</dbReference>
<dbReference type="SUPFAM" id="SSF48452">
    <property type="entry name" value="TPR-like"/>
    <property type="match status" value="3"/>
</dbReference>
<keyword evidence="2" id="KW-1133">Transmembrane helix</keyword>
<evidence type="ECO:0000256" key="1">
    <source>
        <dbReference type="SAM" id="Coils"/>
    </source>
</evidence>
<dbReference type="Gene3D" id="1.25.40.10">
    <property type="entry name" value="Tetratricopeptide repeat domain"/>
    <property type="match status" value="3"/>
</dbReference>
<evidence type="ECO:0000256" key="2">
    <source>
        <dbReference type="SAM" id="Phobius"/>
    </source>
</evidence>
<evidence type="ECO:0000259" key="3">
    <source>
        <dbReference type="Pfam" id="PF12770"/>
    </source>
</evidence>
<evidence type="ECO:0000313" key="5">
    <source>
        <dbReference type="Proteomes" id="UP000005113"/>
    </source>
</evidence>
<gene>
    <name evidence="4" type="ORF">SapgrDRAFT_2918</name>
</gene>
<dbReference type="InterPro" id="IPR024983">
    <property type="entry name" value="CHAT_dom"/>
</dbReference>
<dbReference type="Pfam" id="PF13374">
    <property type="entry name" value="TPR_10"/>
    <property type="match status" value="1"/>
</dbReference>
<dbReference type="HOGENOM" id="CLU_002404_2_0_10"/>
<keyword evidence="1" id="KW-0175">Coiled coil</keyword>
<dbReference type="InterPro" id="IPR011990">
    <property type="entry name" value="TPR-like_helical_dom_sf"/>
</dbReference>
<dbReference type="OrthoDB" id="9771112at2"/>
<dbReference type="SMART" id="SM00028">
    <property type="entry name" value="TPR"/>
    <property type="match status" value="7"/>
</dbReference>
<keyword evidence="2" id="KW-0812">Transmembrane</keyword>
<dbReference type="RefSeq" id="WP_002660303.1">
    <property type="nucleotide sequence ID" value="NZ_JH719942.1"/>
</dbReference>
<dbReference type="Proteomes" id="UP000005113">
    <property type="component" value="Unassembled WGS sequence"/>
</dbReference>
<dbReference type="Pfam" id="PF13424">
    <property type="entry name" value="TPR_12"/>
    <property type="match status" value="3"/>
</dbReference>
<accession>J0P3Y7</accession>
<feature type="domain" description="CHAT" evidence="3">
    <location>
        <begin position="701"/>
        <end position="994"/>
    </location>
</feature>
<dbReference type="InterPro" id="IPR019734">
    <property type="entry name" value="TPR_rpt"/>
</dbReference>
<name>J0P3Y7_9BACT</name>
<dbReference type="EMBL" id="JH719942">
    <property type="protein sequence ID" value="EJF54569.1"/>
    <property type="molecule type" value="Genomic_DNA"/>
</dbReference>
<reference evidence="5" key="1">
    <citation type="journal article" date="2012" name="Stand. Genomic Sci.">
        <title>Permanent draft genome sequence of the gliding predator Saprospira grandis strain Sa g1 (= HR1).</title>
        <authorList>
            <person name="Mavromatis K."/>
            <person name="Chertkov O."/>
            <person name="Lapidus A."/>
            <person name="Nolan M."/>
            <person name="Lucas S."/>
            <person name="Tice H."/>
            <person name="Del Rio T.G."/>
            <person name="Cheng J.F."/>
            <person name="Han C."/>
            <person name="Tapia R."/>
            <person name="Bruce D."/>
            <person name="Goodwin L.A."/>
            <person name="Pitluck S."/>
            <person name="Huntemann M."/>
            <person name="Liolios K."/>
            <person name="Pagani I."/>
            <person name="Ivanova N."/>
            <person name="Mikhailova N."/>
            <person name="Pati A."/>
            <person name="Chen A."/>
            <person name="Palaniappan K."/>
            <person name="Land M."/>
            <person name="Brambilla E.M."/>
            <person name="Rohde M."/>
            <person name="Spring S."/>
            <person name="Goker M."/>
            <person name="Detter J.C."/>
            <person name="Bristow J."/>
            <person name="Eisen J.A."/>
            <person name="Markowitz V."/>
            <person name="Hugenholtz P."/>
            <person name="Kyrpides N.C."/>
            <person name="Klenk H.P."/>
            <person name="Woyke T."/>
        </authorList>
    </citation>
    <scope>NUCLEOTIDE SEQUENCE [LARGE SCALE GENOMIC DNA]</scope>
    <source>
        <strain evidence="5">DSM 2844</strain>
    </source>
</reference>
<feature type="coiled-coil region" evidence="1">
    <location>
        <begin position="582"/>
        <end position="609"/>
    </location>
</feature>
<organism evidence="4 5">
    <name type="scientific">Saprospira grandis DSM 2844</name>
    <dbReference type="NCBI Taxonomy" id="694433"/>
    <lineage>
        <taxon>Bacteria</taxon>
        <taxon>Pseudomonadati</taxon>
        <taxon>Bacteroidota</taxon>
        <taxon>Saprospiria</taxon>
        <taxon>Saprospirales</taxon>
        <taxon>Saprospiraceae</taxon>
        <taxon>Saprospira</taxon>
    </lineage>
</organism>
<keyword evidence="2" id="KW-0472">Membrane</keyword>
<sequence length="1029" mass="116188">MKQISPILGLLFLVLFKLQAQDSLQTYHWPDLAAKAFLAQQAEDYALMKVYADAAYLKGEVVLPPGDSSLARLLYYKAYGVDYVLEDTEGALALYEQAADWQQTAGAPAYDLAMTLMAMGDCYDVGLGDPKKAKKYYSEALENLEALREKYPVDYALLLFYCGNSEEQLGQLAKAKAFYKRALALQKEGRQEDYSLTLNSLANLAKTEGRWLDAEDYYLESLAVDAQTLGKKHQNYSASLLNLADLYMRMRRMDEAEPLLLEAEKIDREVLGPKDLNYGVTLMGLARFYSTTGKERKGNEYYRQAQAIFIANNWTVTAQYAGLLISMSRNAELQGNYAESISLSDQAIAIYQQLYPANHHIITSCMMRKANVLSKQGEYQKALPIYGQAEERYRQALGAKHYYRLAALNREASMFTALKQQQKAVPILKEVLTANSSVSWSLDSGADYLDQMRAYAFPANNYLEEYLASLAVWMDLLANKKGQQLAIVDLALDLLENERANTTQANNQFFFLSKTASWVEKGLSLLAEEEVDQAIDLIERTKAVLLLQAQSAPALPKDWQQRKDQLEQKQANLRGAYLNAGAKQQEQLLAALNQSNQELEQFRKELQANYPDLAASYYQTTTPKVKDLQAALGPKTAMLDYFMGQEKLYILYLDKDKGRLIGRSLKNGQLTKEVNELYKNLSHYKPRKKEEALALKTNYIQLAQTLGEELLGFLPQELEQLLILPDAELSFIPFGLLLSEKPKADSYSDLPYYLKDFAISYNYSAALWLENKNSKKRKNNGLILGLAASYQGEAAEQRAPKAQNWRSVLQDLPAAKEEIKRLSYDYQGDFFIGELATESLFKEKARNYAVLHLAMHGLLDEQNPSLSALAFTEDNDSSENNFLQAYEIAQMQLQADLVVLSACQTGQGRFERGNGTASLARAFMYAGSPALLVSLWQVNDQSTAYIMHQFYAQLAQGNNKAKALQQAKLSYLKEQTEELAKHPNLWSAFILLGEEKSLIIKEKRSSWSYILLALPILLFALFVLFRKQK</sequence>